<organism evidence="1 2">
    <name type="scientific">Victivallis lenta</name>
    <dbReference type="NCBI Taxonomy" id="2606640"/>
    <lineage>
        <taxon>Bacteria</taxon>
        <taxon>Pseudomonadati</taxon>
        <taxon>Lentisphaerota</taxon>
        <taxon>Lentisphaeria</taxon>
        <taxon>Victivallales</taxon>
        <taxon>Victivallaceae</taxon>
        <taxon>Victivallis</taxon>
    </lineage>
</organism>
<keyword evidence="1" id="KW-0547">Nucleotide-binding</keyword>
<evidence type="ECO:0000313" key="1">
    <source>
        <dbReference type="EMBL" id="MST97602.1"/>
    </source>
</evidence>
<accession>A0A844G3V4</accession>
<dbReference type="PANTHER" id="PTHR13308">
    <property type="entry name" value="NEDD4-BINDING PROTEIN 2-LIKE 1"/>
    <property type="match status" value="1"/>
</dbReference>
<dbReference type="GO" id="GO:0005524">
    <property type="term" value="F:ATP binding"/>
    <property type="evidence" value="ECO:0007669"/>
    <property type="project" value="UniProtKB-KW"/>
</dbReference>
<dbReference type="InterPro" id="IPR026302">
    <property type="entry name" value="NEDD4-bd_p2"/>
</dbReference>
<dbReference type="Gene3D" id="3.40.50.300">
    <property type="entry name" value="P-loop containing nucleotide triphosphate hydrolases"/>
    <property type="match status" value="1"/>
</dbReference>
<keyword evidence="1" id="KW-0067">ATP-binding</keyword>
<dbReference type="AlphaFoldDB" id="A0A844G3V4"/>
<dbReference type="RefSeq" id="WP_154418589.1">
    <property type="nucleotide sequence ID" value="NZ_VUNS01000011.1"/>
</dbReference>
<reference evidence="1 2" key="1">
    <citation type="submission" date="2019-08" db="EMBL/GenBank/DDBJ databases">
        <title>In-depth cultivation of the pig gut microbiome towards novel bacterial diversity and tailored functional studies.</title>
        <authorList>
            <person name="Wylensek D."/>
            <person name="Hitch T.C.A."/>
            <person name="Clavel T."/>
        </authorList>
    </citation>
    <scope>NUCLEOTIDE SEQUENCE [LARGE SCALE GENOMIC DNA]</scope>
    <source>
        <strain evidence="1 2">BBE-744-WT-12</strain>
    </source>
</reference>
<gene>
    <name evidence="1" type="ORF">FYJ85_11190</name>
</gene>
<proteinExistence type="predicted"/>
<dbReference type="InterPro" id="IPR027417">
    <property type="entry name" value="P-loop_NTPase"/>
</dbReference>
<dbReference type="EMBL" id="VUNS01000011">
    <property type="protein sequence ID" value="MST97602.1"/>
    <property type="molecule type" value="Genomic_DNA"/>
</dbReference>
<dbReference type="Pfam" id="PF13671">
    <property type="entry name" value="AAA_33"/>
    <property type="match status" value="1"/>
</dbReference>
<name>A0A844G3V4_9BACT</name>
<dbReference type="SUPFAM" id="SSF52540">
    <property type="entry name" value="P-loop containing nucleoside triphosphate hydrolases"/>
    <property type="match status" value="1"/>
</dbReference>
<dbReference type="Proteomes" id="UP000435649">
    <property type="component" value="Unassembled WGS sequence"/>
</dbReference>
<dbReference type="PANTHER" id="PTHR13308:SF40">
    <property type="entry name" value="NEDD4-BINDING PROTEIN 2-LIKE 1"/>
    <property type="match status" value="1"/>
</dbReference>
<evidence type="ECO:0000313" key="2">
    <source>
        <dbReference type="Proteomes" id="UP000435649"/>
    </source>
</evidence>
<sequence length="332" mass="36326">MALFEIQPRRTLNGTGGVAVAENETVRVCGPLLKLKNAIGTLERGKNIHFVTAGSWALHDLVKYLLTQTGPADLLAFTWSLTIPAAVTLIRQQEAGNLRNMSFIVDAKMSKWSAAALSILTKHCDRIVRTANHAKGFLLSNAEWRVSVISSANFSNNPRIEGGCISTNPVVFDMHREWIEQLLHDGDPFRAETEPLPVQAAAGPDKTLFLIRGLPGSGKSTLAHMLTDTVFENDDFFTVGGNYLFSARELPRAAATCYNNVRDAMEEGRPRIAVANVFAEAAGMDRYIQLAGAMGYAVVSLIVENRSARENIHSVTPAAIDGMKRRFEVKLC</sequence>
<comment type="caution">
    <text evidence="1">The sequence shown here is derived from an EMBL/GenBank/DDBJ whole genome shotgun (WGS) entry which is preliminary data.</text>
</comment>
<protein>
    <submittedName>
        <fullName evidence="1">ATP-binding protein</fullName>
    </submittedName>
</protein>
<keyword evidence="2" id="KW-1185">Reference proteome</keyword>